<reference evidence="8 9" key="1">
    <citation type="submission" date="2019-02" db="EMBL/GenBank/DDBJ databases">
        <title>Deep-cultivation of Planctomycetes and their phenomic and genomic characterization uncovers novel biology.</title>
        <authorList>
            <person name="Wiegand S."/>
            <person name="Jogler M."/>
            <person name="Boedeker C."/>
            <person name="Pinto D."/>
            <person name="Vollmers J."/>
            <person name="Rivas-Marin E."/>
            <person name="Kohn T."/>
            <person name="Peeters S.H."/>
            <person name="Heuer A."/>
            <person name="Rast P."/>
            <person name="Oberbeckmann S."/>
            <person name="Bunk B."/>
            <person name="Jeske O."/>
            <person name="Meyerdierks A."/>
            <person name="Storesund J.E."/>
            <person name="Kallscheuer N."/>
            <person name="Luecker S."/>
            <person name="Lage O.M."/>
            <person name="Pohl T."/>
            <person name="Merkel B.J."/>
            <person name="Hornburger P."/>
            <person name="Mueller R.-W."/>
            <person name="Bruemmer F."/>
            <person name="Labrenz M."/>
            <person name="Spormann A.M."/>
            <person name="Op Den Camp H."/>
            <person name="Overmann J."/>
            <person name="Amann R."/>
            <person name="Jetten M.S.M."/>
            <person name="Mascher T."/>
            <person name="Medema M.H."/>
            <person name="Devos D.P."/>
            <person name="Kaster A.-K."/>
            <person name="Ovreas L."/>
            <person name="Rohde M."/>
            <person name="Galperin M.Y."/>
            <person name="Jogler C."/>
        </authorList>
    </citation>
    <scope>NUCLEOTIDE SEQUENCE [LARGE SCALE GENOMIC DNA]</scope>
    <source>
        <strain evidence="8 9">Pan14r</strain>
    </source>
</reference>
<keyword evidence="6" id="KW-0812">Transmembrane</keyword>
<dbReference type="InterPro" id="IPR016024">
    <property type="entry name" value="ARM-type_fold"/>
</dbReference>
<keyword evidence="9" id="KW-1185">Reference proteome</keyword>
<evidence type="ECO:0000313" key="9">
    <source>
        <dbReference type="Proteomes" id="UP000317238"/>
    </source>
</evidence>
<gene>
    <name evidence="8" type="ORF">Pan14r_29580</name>
</gene>
<dbReference type="InterPro" id="IPR011042">
    <property type="entry name" value="6-blade_b-propeller_TolB-like"/>
</dbReference>
<dbReference type="InterPro" id="IPR013428">
    <property type="entry name" value="Membrane-bound_put_N"/>
</dbReference>
<evidence type="ECO:0000256" key="3">
    <source>
        <dbReference type="ARBA" id="ARBA00022729"/>
    </source>
</evidence>
<dbReference type="Pfam" id="PF13517">
    <property type="entry name" value="FG-GAP_3"/>
    <property type="match status" value="1"/>
</dbReference>
<dbReference type="Proteomes" id="UP000317238">
    <property type="component" value="Unassembled WGS sequence"/>
</dbReference>
<evidence type="ECO:0000256" key="4">
    <source>
        <dbReference type="ARBA" id="ARBA00023004"/>
    </source>
</evidence>
<dbReference type="Gene3D" id="2.130.10.130">
    <property type="entry name" value="Integrin alpha, N-terminal"/>
    <property type="match status" value="1"/>
</dbReference>
<evidence type="ECO:0000256" key="2">
    <source>
        <dbReference type="ARBA" id="ARBA00022723"/>
    </source>
</evidence>
<dbReference type="NCBIfam" id="TIGR02603">
    <property type="entry name" value="CxxCH_TIGR02603"/>
    <property type="match status" value="1"/>
</dbReference>
<dbReference type="InterPro" id="IPR009056">
    <property type="entry name" value="Cyt_c-like_dom"/>
</dbReference>
<dbReference type="GO" id="GO:0009055">
    <property type="term" value="F:electron transfer activity"/>
    <property type="evidence" value="ECO:0007669"/>
    <property type="project" value="InterPro"/>
</dbReference>
<dbReference type="EMBL" id="SJPL01000001">
    <property type="protein sequence ID" value="TWT70651.1"/>
    <property type="molecule type" value="Genomic_DNA"/>
</dbReference>
<evidence type="ECO:0000313" key="8">
    <source>
        <dbReference type="EMBL" id="TWT70651.1"/>
    </source>
</evidence>
<dbReference type="GO" id="GO:0046872">
    <property type="term" value="F:metal ion binding"/>
    <property type="evidence" value="ECO:0007669"/>
    <property type="project" value="UniProtKB-KW"/>
</dbReference>
<dbReference type="GO" id="GO:0020037">
    <property type="term" value="F:heme binding"/>
    <property type="evidence" value="ECO:0007669"/>
    <property type="project" value="InterPro"/>
</dbReference>
<keyword evidence="1 5" id="KW-0349">Heme</keyword>
<evidence type="ECO:0000256" key="1">
    <source>
        <dbReference type="ARBA" id="ARBA00022617"/>
    </source>
</evidence>
<keyword evidence="3" id="KW-0732">Signal</keyword>
<dbReference type="OrthoDB" id="225269at2"/>
<dbReference type="InterPro" id="IPR013517">
    <property type="entry name" value="FG-GAP"/>
</dbReference>
<dbReference type="InterPro" id="IPR055557">
    <property type="entry name" value="DUF7133"/>
</dbReference>
<dbReference type="InterPro" id="IPR028994">
    <property type="entry name" value="Integrin_alpha_N"/>
</dbReference>
<dbReference type="SUPFAM" id="SSF69318">
    <property type="entry name" value="Integrin alpha N-terminal domain"/>
    <property type="match status" value="1"/>
</dbReference>
<keyword evidence="4 5" id="KW-0408">Iron</keyword>
<comment type="caution">
    <text evidence="8">The sequence shown here is derived from an EMBL/GenBank/DDBJ whole genome shotgun (WGS) entry which is preliminary data.</text>
</comment>
<accession>A0A5C5Y848</accession>
<dbReference type="Gene3D" id="2.120.10.30">
    <property type="entry name" value="TolB, C-terminal domain"/>
    <property type="match status" value="1"/>
</dbReference>
<name>A0A5C5Y848_9PLAN</name>
<protein>
    <submittedName>
        <fullName evidence="8">FG-GAP repeat protein</fullName>
    </submittedName>
</protein>
<dbReference type="PROSITE" id="PS51007">
    <property type="entry name" value="CYTC"/>
    <property type="match status" value="1"/>
</dbReference>
<feature type="domain" description="Cytochrome c" evidence="7">
    <location>
        <begin position="1263"/>
        <end position="1395"/>
    </location>
</feature>
<dbReference type="InterPro" id="IPR036909">
    <property type="entry name" value="Cyt_c-like_dom_sf"/>
</dbReference>
<sequence>MAFPIRLLFGLQPVIGVFLIIAWMTPGHDATADAGAPGWDRKEVHDRFFTEGASAGDLDGDGHLDIVAGPLCFRGPDFQQRFRIAPAKEFPVEVYSDQFFSHVADVTGDGAVDVLVIGFPGKPARLYVNPNAGPVDQDWPVHEITGPVDNESPAIIDLIPGGNPEIVCGNASQYGYYRSGDDATKPWTWTPISRPGACPNRFTHGMGVGDVDGDGRLDVIGKSHWWSQPADDDAEALWPAKRWNDLANYPGGSQICVNDVDGDGDADIVTSLHAHGYGLAWFENRGGDIFTRHDIMGESSQDNPYGVAFSQLHAVAMADVDRDGVKDIVTGKRFMAHRGKDIGGLQPPVLVWFRCVRTESSVDFVPHLIDDDSGVGVDVLVTDLNADSWVDVVSSSKHGLTVHLRDPNIAMTAEPKWQVAEGRDQSKYVEGFPPKQAAENMIVPPGFEVDLIAGEPDLTQPIAMCFDARGRIWVIEGHTYPNKAPAGQGRDRIVIFADNDSDGTFESKSTFIEGINLASAIEVGFGGVWIGAAPELLFIPDADHDGTPDGAPVVLLDGWGHQDTHETLNSFTWGPDGWLYGCHGVFTHSKVGKPGTPEDQRVRLNAGVWRYHPTRHEFDVFAHGTSNPWGVDFNDEGEWFISACVIPHLYHLSQGGRYQRQAGRHFNPYTYDDIKTIADHAHFAGRIQEHAYWGENKITRPPAAMDTSMLGGGHAHCGLAIYDGDVFPAQYRGDLFFHNLHGHRIVREKVERDGSGYVGRHRPDFALAQDHYQVGVGIMVGPDGALYTSDWHDVQTCHHRDPEIWDRTNGRLFRIRYGDAQGISLDLWSSDTSDLIRNLDGTNGFVARQSARILQERHSDGVLDLSNEQIVNLPDRMTSAEGRRRAVWLAGAILGSDANPINHWIQDADPVIRRWAIHHATQQSDMTRDVAAHIAEIASTEPNASVRRKIASSTQNFAPEYRLPILRSLAKHTIDANDRNLPWLFWYAMEPLVQDHPNECLEIALQSQMKPLPDFVIRRTAETADGRQSLTMRLTDPKQRGLRLTILQRLLDASISRGGIEMPKAWPAAMDALADAPNAQVQRLARNLAVQLGDTTVLPHFRQVLADTKNPVVRRQQALQSLMTAGDPTLADQLHRLLDDAAIRDAALGVLGQLSHPGSANKIIARFDQFPAETQTIALSALVTRIPNADRLVAAMEDGDIDPRSVPAYVVRQIIPLAQRTSDSDLLSRLERVWGKVGRSDAETQEQFKRYQAILTPRGIASGDARLGRKLYEANCGKCHRLFGEGGQIGPDITGANRSDVRYWLENILDPNALIGRDYRMTNFLLLDGRIVGGIVRDENDDAVTIQTAEQQVVIPKDEIEERIESDVSLMPVGQLEPMSDNDVRSLLKYLMGPGQVPLP</sequence>
<dbReference type="Gene3D" id="1.10.760.10">
    <property type="entry name" value="Cytochrome c-like domain"/>
    <property type="match status" value="1"/>
</dbReference>
<dbReference type="Gene3D" id="1.25.10.10">
    <property type="entry name" value="Leucine-rich Repeat Variant"/>
    <property type="match status" value="1"/>
</dbReference>
<dbReference type="Pfam" id="PF00034">
    <property type="entry name" value="Cytochrom_C"/>
    <property type="match status" value="1"/>
</dbReference>
<dbReference type="SUPFAM" id="SSF46626">
    <property type="entry name" value="Cytochrome c"/>
    <property type="match status" value="1"/>
</dbReference>
<organism evidence="8 9">
    <name type="scientific">Crateriforma conspicua</name>
    <dbReference type="NCBI Taxonomy" id="2527996"/>
    <lineage>
        <taxon>Bacteria</taxon>
        <taxon>Pseudomonadati</taxon>
        <taxon>Planctomycetota</taxon>
        <taxon>Planctomycetia</taxon>
        <taxon>Planctomycetales</taxon>
        <taxon>Planctomycetaceae</taxon>
        <taxon>Crateriforma</taxon>
    </lineage>
</organism>
<dbReference type="NCBIfam" id="TIGR02604">
    <property type="entry name" value="Piru_Ver_Nterm"/>
    <property type="match status" value="1"/>
</dbReference>
<dbReference type="InterPro" id="IPR013427">
    <property type="entry name" value="Haem-bd_dom_put"/>
</dbReference>
<keyword evidence="6" id="KW-1133">Transmembrane helix</keyword>
<evidence type="ECO:0000256" key="5">
    <source>
        <dbReference type="PROSITE-ProRule" id="PRU00433"/>
    </source>
</evidence>
<keyword evidence="6" id="KW-0472">Membrane</keyword>
<dbReference type="PANTHER" id="PTHR33546:SF1">
    <property type="entry name" value="LARGE, MULTIFUNCTIONAL SECRETED PROTEIN"/>
    <property type="match status" value="1"/>
</dbReference>
<evidence type="ECO:0000256" key="6">
    <source>
        <dbReference type="SAM" id="Phobius"/>
    </source>
</evidence>
<feature type="transmembrane region" description="Helical" evidence="6">
    <location>
        <begin position="7"/>
        <end position="24"/>
    </location>
</feature>
<keyword evidence="2 5" id="KW-0479">Metal-binding</keyword>
<dbReference type="PANTHER" id="PTHR33546">
    <property type="entry name" value="LARGE, MULTIFUNCTIONAL SECRETED PROTEIN-RELATED"/>
    <property type="match status" value="1"/>
</dbReference>
<dbReference type="InterPro" id="IPR011989">
    <property type="entry name" value="ARM-like"/>
</dbReference>
<dbReference type="SUPFAM" id="SSF63829">
    <property type="entry name" value="Calcium-dependent phosphotriesterase"/>
    <property type="match status" value="1"/>
</dbReference>
<dbReference type="RefSeq" id="WP_146439427.1">
    <property type="nucleotide sequence ID" value="NZ_SJPL01000001.1"/>
</dbReference>
<dbReference type="Pfam" id="PF23500">
    <property type="entry name" value="DUF7133"/>
    <property type="match status" value="1"/>
</dbReference>
<evidence type="ECO:0000259" key="7">
    <source>
        <dbReference type="PROSITE" id="PS51007"/>
    </source>
</evidence>
<dbReference type="SUPFAM" id="SSF48371">
    <property type="entry name" value="ARM repeat"/>
    <property type="match status" value="1"/>
</dbReference>
<proteinExistence type="predicted"/>